<dbReference type="Proteomes" id="UP000419017">
    <property type="component" value="Unassembled WGS sequence"/>
</dbReference>
<dbReference type="SUPFAM" id="SSF53807">
    <property type="entry name" value="Helical backbone' metal receptor"/>
    <property type="match status" value="1"/>
</dbReference>
<reference evidence="2 3" key="1">
    <citation type="submission" date="2019-10" db="EMBL/GenBank/DDBJ databases">
        <authorList>
            <person name="Blom J."/>
        </authorList>
    </citation>
    <scope>NUCLEOTIDE SEQUENCE [LARGE SCALE GENOMIC DNA]</scope>
    <source>
        <strain evidence="2 3">ES3154-GLU</strain>
    </source>
</reference>
<organism evidence="2 3">
    <name type="scientific">Oceanivirga miroungae</name>
    <dbReference type="NCBI Taxonomy" id="1130046"/>
    <lineage>
        <taxon>Bacteria</taxon>
        <taxon>Fusobacteriati</taxon>
        <taxon>Fusobacteriota</taxon>
        <taxon>Fusobacteriia</taxon>
        <taxon>Fusobacteriales</taxon>
        <taxon>Leptotrichiaceae</taxon>
        <taxon>Oceanivirga</taxon>
    </lineage>
</organism>
<protein>
    <recommendedName>
        <fullName evidence="4">Periplasmic solute binding protein</fullName>
    </recommendedName>
</protein>
<dbReference type="InterPro" id="IPR006127">
    <property type="entry name" value="ZnuA-like"/>
</dbReference>
<dbReference type="EMBL" id="CABWIB010000001">
    <property type="protein sequence ID" value="VWL85540.1"/>
    <property type="molecule type" value="Genomic_DNA"/>
</dbReference>
<feature type="chain" id="PRO_5026003493" description="Periplasmic solute binding protein" evidence="1">
    <location>
        <begin position="20"/>
        <end position="288"/>
    </location>
</feature>
<sequence>MKKLLISLLILPIFSYSSNLVLTNNQVNYTITKNLTKDTNIEVKDVFNTGSNMRANQYKELSKMDLSEFKEAIAVITLDKVWDEDSLFEHIRRENIRIINIDATYSYSDNTSLVISTKKYNSNLAKINPYVWLNLYNLQKMYKIVAMDLAKIFESDKDKILENLDKNLKKIDNLIKEYSSIELDSAILLTEDIEYLAGFLNIYSINKDYDDITKDNILNILNDEQIDVIMTSKPLKRDIVKILNKNNKKYILINTGAYPLEDDDDEDLMKEDGLDIYLLDNLKNLKGE</sequence>
<dbReference type="GO" id="GO:0030001">
    <property type="term" value="P:metal ion transport"/>
    <property type="evidence" value="ECO:0007669"/>
    <property type="project" value="InterPro"/>
</dbReference>
<gene>
    <name evidence="2" type="ORF">OMES3154_00826</name>
</gene>
<dbReference type="RefSeq" id="WP_156683526.1">
    <property type="nucleotide sequence ID" value="NZ_CABWIB010000001.1"/>
</dbReference>
<dbReference type="Gene3D" id="3.40.50.1980">
    <property type="entry name" value="Nitrogenase molybdenum iron protein domain"/>
    <property type="match status" value="1"/>
</dbReference>
<evidence type="ECO:0000313" key="3">
    <source>
        <dbReference type="Proteomes" id="UP000419017"/>
    </source>
</evidence>
<accession>A0A6I8M7S4</accession>
<name>A0A6I8M7S4_9FUSO</name>
<feature type="signal peptide" evidence="1">
    <location>
        <begin position="1"/>
        <end position="19"/>
    </location>
</feature>
<proteinExistence type="predicted"/>
<evidence type="ECO:0008006" key="4">
    <source>
        <dbReference type="Google" id="ProtNLM"/>
    </source>
</evidence>
<dbReference type="AlphaFoldDB" id="A0A6I8M7S4"/>
<dbReference type="GO" id="GO:0046872">
    <property type="term" value="F:metal ion binding"/>
    <property type="evidence" value="ECO:0007669"/>
    <property type="project" value="InterPro"/>
</dbReference>
<evidence type="ECO:0000313" key="2">
    <source>
        <dbReference type="EMBL" id="VWL85540.1"/>
    </source>
</evidence>
<dbReference type="Pfam" id="PF01297">
    <property type="entry name" value="ZnuA"/>
    <property type="match status" value="1"/>
</dbReference>
<keyword evidence="3" id="KW-1185">Reference proteome</keyword>
<evidence type="ECO:0000256" key="1">
    <source>
        <dbReference type="SAM" id="SignalP"/>
    </source>
</evidence>
<keyword evidence="1" id="KW-0732">Signal</keyword>